<dbReference type="InterPro" id="IPR046335">
    <property type="entry name" value="LacI/GalR-like_sensor"/>
</dbReference>
<dbReference type="InterPro" id="IPR010982">
    <property type="entry name" value="Lambda_DNA-bd_dom_sf"/>
</dbReference>
<sequence length="336" mass="37888">MGVTIKDISEKTGLSLGTISNFLNGKNVREKNKFLIETAIEELGYNVNMSARSLKTKQSKLIGLVIPSSGLTFSAKLVSVVEEILSKKGFMVMITVIGHSPFLDYQKLTNLQSRNADAMIIIPSTDNETLENWLKSLRSSIPIIILDRIIEDYNKAKYVLVNNESASKMAVDYLIHKNHELISIIGGDMDGYTTIERINGYKKSLEENRIEINPDYIVYSDFTKRGGYLACEKIFQLKNLPSAIFVTNYDMTLGVIEYLNEHNIKIGKDISLIGFDLDDLTKIVNPGITMIIQPIKEMAEYTAYRLLDFLKNNYYEKAPMFFTCTLKEGGSVAELI</sequence>
<dbReference type="AlphaFoldDB" id="A0A3D8GTR8"/>
<comment type="caution">
    <text evidence="6">The sequence shown here is derived from an EMBL/GenBank/DDBJ whole genome shotgun (WGS) entry which is preliminary data.</text>
</comment>
<dbReference type="CDD" id="cd06267">
    <property type="entry name" value="PBP1_LacI_sugar_binding-like"/>
    <property type="match status" value="1"/>
</dbReference>
<feature type="domain" description="HTH lacI-type" evidence="5">
    <location>
        <begin position="3"/>
        <end position="56"/>
    </location>
</feature>
<keyword evidence="3" id="KW-0238">DNA-binding</keyword>
<accession>A0A3D8GTR8</accession>
<evidence type="ECO:0000313" key="6">
    <source>
        <dbReference type="EMBL" id="RDU37848.1"/>
    </source>
</evidence>
<dbReference type="GO" id="GO:0000976">
    <property type="term" value="F:transcription cis-regulatory region binding"/>
    <property type="evidence" value="ECO:0007669"/>
    <property type="project" value="TreeGrafter"/>
</dbReference>
<dbReference type="InterPro" id="IPR000843">
    <property type="entry name" value="HTH_LacI"/>
</dbReference>
<proteinExistence type="predicted"/>
<dbReference type="PROSITE" id="PS50932">
    <property type="entry name" value="HTH_LACI_2"/>
    <property type="match status" value="1"/>
</dbReference>
<protein>
    <submittedName>
        <fullName evidence="6">LacI family transcriptional regulator</fullName>
    </submittedName>
</protein>
<evidence type="ECO:0000313" key="7">
    <source>
        <dbReference type="Proteomes" id="UP000257144"/>
    </source>
</evidence>
<organism evidence="6 7">
    <name type="scientific">Neobacillus piezotolerans</name>
    <dbReference type="NCBI Taxonomy" id="2259171"/>
    <lineage>
        <taxon>Bacteria</taxon>
        <taxon>Bacillati</taxon>
        <taxon>Bacillota</taxon>
        <taxon>Bacilli</taxon>
        <taxon>Bacillales</taxon>
        <taxon>Bacillaceae</taxon>
        <taxon>Neobacillus</taxon>
    </lineage>
</organism>
<dbReference type="SUPFAM" id="SSF53822">
    <property type="entry name" value="Periplasmic binding protein-like I"/>
    <property type="match status" value="1"/>
</dbReference>
<dbReference type="InterPro" id="IPR028082">
    <property type="entry name" value="Peripla_BP_I"/>
</dbReference>
<dbReference type="EMBL" id="QNQT01000002">
    <property type="protein sequence ID" value="RDU37848.1"/>
    <property type="molecule type" value="Genomic_DNA"/>
</dbReference>
<keyword evidence="4" id="KW-0804">Transcription</keyword>
<evidence type="ECO:0000259" key="5">
    <source>
        <dbReference type="PROSITE" id="PS50932"/>
    </source>
</evidence>
<dbReference type="SMART" id="SM00354">
    <property type="entry name" value="HTH_LACI"/>
    <property type="match status" value="1"/>
</dbReference>
<dbReference type="SUPFAM" id="SSF47413">
    <property type="entry name" value="lambda repressor-like DNA-binding domains"/>
    <property type="match status" value="1"/>
</dbReference>
<dbReference type="Gene3D" id="3.40.50.2300">
    <property type="match status" value="2"/>
</dbReference>
<dbReference type="Proteomes" id="UP000257144">
    <property type="component" value="Unassembled WGS sequence"/>
</dbReference>
<keyword evidence="7" id="KW-1185">Reference proteome</keyword>
<gene>
    <name evidence="6" type="ORF">DRW41_08510</name>
</gene>
<evidence type="ECO:0000256" key="4">
    <source>
        <dbReference type="ARBA" id="ARBA00023163"/>
    </source>
</evidence>
<evidence type="ECO:0000256" key="3">
    <source>
        <dbReference type="ARBA" id="ARBA00023125"/>
    </source>
</evidence>
<dbReference type="CDD" id="cd01392">
    <property type="entry name" value="HTH_LacI"/>
    <property type="match status" value="1"/>
</dbReference>
<keyword evidence="1" id="KW-0678">Repressor</keyword>
<dbReference type="PANTHER" id="PTHR30146:SF148">
    <property type="entry name" value="HTH-TYPE TRANSCRIPTIONAL REPRESSOR PURR-RELATED"/>
    <property type="match status" value="1"/>
</dbReference>
<dbReference type="GO" id="GO:0003700">
    <property type="term" value="F:DNA-binding transcription factor activity"/>
    <property type="evidence" value="ECO:0007669"/>
    <property type="project" value="TreeGrafter"/>
</dbReference>
<evidence type="ECO:0000256" key="2">
    <source>
        <dbReference type="ARBA" id="ARBA00023015"/>
    </source>
</evidence>
<reference evidence="6 7" key="1">
    <citation type="submission" date="2018-07" db="EMBL/GenBank/DDBJ databases">
        <title>Bacillus sp. YLB-04 draft genome sequence.</title>
        <authorList>
            <person name="Yu L."/>
            <person name="Tang X."/>
        </authorList>
    </citation>
    <scope>NUCLEOTIDE SEQUENCE [LARGE SCALE GENOMIC DNA]</scope>
    <source>
        <strain evidence="6 7">YLB-04</strain>
    </source>
</reference>
<dbReference type="Pfam" id="PF13377">
    <property type="entry name" value="Peripla_BP_3"/>
    <property type="match status" value="1"/>
</dbReference>
<dbReference type="PANTHER" id="PTHR30146">
    <property type="entry name" value="LACI-RELATED TRANSCRIPTIONAL REPRESSOR"/>
    <property type="match status" value="1"/>
</dbReference>
<name>A0A3D8GTR8_9BACI</name>
<keyword evidence="2" id="KW-0805">Transcription regulation</keyword>
<dbReference type="Gene3D" id="1.10.260.40">
    <property type="entry name" value="lambda repressor-like DNA-binding domains"/>
    <property type="match status" value="1"/>
</dbReference>
<evidence type="ECO:0000256" key="1">
    <source>
        <dbReference type="ARBA" id="ARBA00022491"/>
    </source>
</evidence>